<dbReference type="AlphaFoldDB" id="A0ABD1T5V1"/>
<organism evidence="1 2">
    <name type="scientific">Forsythia ovata</name>
    <dbReference type="NCBI Taxonomy" id="205694"/>
    <lineage>
        <taxon>Eukaryota</taxon>
        <taxon>Viridiplantae</taxon>
        <taxon>Streptophyta</taxon>
        <taxon>Embryophyta</taxon>
        <taxon>Tracheophyta</taxon>
        <taxon>Spermatophyta</taxon>
        <taxon>Magnoliopsida</taxon>
        <taxon>eudicotyledons</taxon>
        <taxon>Gunneridae</taxon>
        <taxon>Pentapetalae</taxon>
        <taxon>asterids</taxon>
        <taxon>lamiids</taxon>
        <taxon>Lamiales</taxon>
        <taxon>Oleaceae</taxon>
        <taxon>Forsythieae</taxon>
        <taxon>Forsythia</taxon>
    </lineage>
</organism>
<comment type="caution">
    <text evidence="1">The sequence shown here is derived from an EMBL/GenBank/DDBJ whole genome shotgun (WGS) entry which is preliminary data.</text>
</comment>
<dbReference type="Proteomes" id="UP001604277">
    <property type="component" value="Unassembled WGS sequence"/>
</dbReference>
<dbReference type="PANTHER" id="PTHR35693:SF1">
    <property type="entry name" value="EXPRESSED PROTEIN"/>
    <property type="match status" value="1"/>
</dbReference>
<name>A0ABD1T5V1_9LAMI</name>
<reference evidence="2" key="1">
    <citation type="submission" date="2024-07" db="EMBL/GenBank/DDBJ databases">
        <title>Two chromosome-level genome assemblies of Korean endemic species Abeliophyllum distichum and Forsythia ovata (Oleaceae).</title>
        <authorList>
            <person name="Jang H."/>
        </authorList>
    </citation>
    <scope>NUCLEOTIDE SEQUENCE [LARGE SCALE GENOMIC DNA]</scope>
</reference>
<dbReference type="PANTHER" id="PTHR35693">
    <property type="entry name" value="EXPRESSED PROTEIN"/>
    <property type="match status" value="1"/>
</dbReference>
<evidence type="ECO:0000313" key="2">
    <source>
        <dbReference type="Proteomes" id="UP001604277"/>
    </source>
</evidence>
<gene>
    <name evidence="1" type="ORF">Fot_31612</name>
</gene>
<accession>A0ABD1T5V1</accession>
<sequence length="182" mass="20375">MDVRWKGLWDEDFYNWRRNCSRSRGLRGVESLKIGGLGTNRIERRPNTGWSALLPTTVSGPCSTVGLEPDTVGDAKWGREASSTIPPRLILNLGTLEKWKPDMIGDSQKSGYDGRIVGKMRDTSSAWGRAARDCANAKAPPSTTFPRAKNKLKPISLPEDVYISKFFQKNLDSKHEDPIKNR</sequence>
<proteinExistence type="predicted"/>
<protein>
    <submittedName>
        <fullName evidence="1">Uncharacterized protein</fullName>
    </submittedName>
</protein>
<keyword evidence="2" id="KW-1185">Reference proteome</keyword>
<evidence type="ECO:0000313" key="1">
    <source>
        <dbReference type="EMBL" id="KAL2507965.1"/>
    </source>
</evidence>
<dbReference type="EMBL" id="JBFOLJ010000009">
    <property type="protein sequence ID" value="KAL2507965.1"/>
    <property type="molecule type" value="Genomic_DNA"/>
</dbReference>